<accession>A0A367IQW7</accession>
<organism evidence="1 2">
    <name type="scientific">Rhizopus stolonifer</name>
    <name type="common">Rhizopus nigricans</name>
    <dbReference type="NCBI Taxonomy" id="4846"/>
    <lineage>
        <taxon>Eukaryota</taxon>
        <taxon>Fungi</taxon>
        <taxon>Fungi incertae sedis</taxon>
        <taxon>Mucoromycota</taxon>
        <taxon>Mucoromycotina</taxon>
        <taxon>Mucoromycetes</taxon>
        <taxon>Mucorales</taxon>
        <taxon>Mucorineae</taxon>
        <taxon>Rhizopodaceae</taxon>
        <taxon>Rhizopus</taxon>
    </lineage>
</organism>
<protein>
    <submittedName>
        <fullName evidence="1">Uncharacterized protein</fullName>
    </submittedName>
</protein>
<gene>
    <name evidence="1" type="ORF">CU098_006575</name>
</gene>
<dbReference type="Proteomes" id="UP000253551">
    <property type="component" value="Unassembled WGS sequence"/>
</dbReference>
<keyword evidence="2" id="KW-1185">Reference proteome</keyword>
<dbReference type="OrthoDB" id="2206047at2759"/>
<name>A0A367IQW7_RHIST</name>
<dbReference type="AlphaFoldDB" id="A0A367IQW7"/>
<reference evidence="1 2" key="1">
    <citation type="journal article" date="2018" name="G3 (Bethesda)">
        <title>Phylogenetic and Phylogenomic Definition of Rhizopus Species.</title>
        <authorList>
            <person name="Gryganskyi A.P."/>
            <person name="Golan J."/>
            <person name="Dolatabadi S."/>
            <person name="Mondo S."/>
            <person name="Robb S."/>
            <person name="Idnurm A."/>
            <person name="Muszewska A."/>
            <person name="Steczkiewicz K."/>
            <person name="Masonjones S."/>
            <person name="Liao H.L."/>
            <person name="Gajdeczka M.T."/>
            <person name="Anike F."/>
            <person name="Vuek A."/>
            <person name="Anishchenko I.M."/>
            <person name="Voigt K."/>
            <person name="de Hoog G.S."/>
            <person name="Smith M.E."/>
            <person name="Heitman J."/>
            <person name="Vilgalys R."/>
            <person name="Stajich J.E."/>
        </authorList>
    </citation>
    <scope>NUCLEOTIDE SEQUENCE [LARGE SCALE GENOMIC DNA]</scope>
    <source>
        <strain evidence="1 2">LSU 92-RS-03</strain>
    </source>
</reference>
<dbReference type="EMBL" id="PJQM01006221">
    <property type="protein sequence ID" value="RCH80036.1"/>
    <property type="molecule type" value="Genomic_DNA"/>
</dbReference>
<evidence type="ECO:0000313" key="2">
    <source>
        <dbReference type="Proteomes" id="UP000253551"/>
    </source>
</evidence>
<evidence type="ECO:0000313" key="1">
    <source>
        <dbReference type="EMBL" id="RCH80036.1"/>
    </source>
</evidence>
<dbReference type="STRING" id="4846.A0A367IQW7"/>
<comment type="caution">
    <text evidence="1">The sequence shown here is derived from an EMBL/GenBank/DDBJ whole genome shotgun (WGS) entry which is preliminary data.</text>
</comment>
<feature type="non-terminal residue" evidence="1">
    <location>
        <position position="139"/>
    </location>
</feature>
<proteinExistence type="predicted"/>
<sequence>LNLYEENSYLFEQHSESKNTEYDYVGAVWAPLFRKIIYLNNNMIRLKIGVNGKEIDVGAGEAASEVCSEEKIIHGEGKLVREGKDIVDGLVRYCIDFSIDNLLGMIIQTSGLSGEISSVRIINPQIYIAIPCQKVYIPR</sequence>
<feature type="non-terminal residue" evidence="1">
    <location>
        <position position="1"/>
    </location>
</feature>